<name>A0A7Y0DSE1_9GAMM</name>
<evidence type="ECO:0000313" key="2">
    <source>
        <dbReference type="Proteomes" id="UP000570493"/>
    </source>
</evidence>
<sequence>MKNKFTTQFQAVVDDVNNPKLVELQNRLDEIQKNGMTALTMRAVLFQKMLDIYQVPENHFLRDSETPNRIDDPSIINKLKQLGFTKKHQYQIH</sequence>
<keyword evidence="2" id="KW-1185">Reference proteome</keyword>
<protein>
    <submittedName>
        <fullName evidence="1">Uncharacterized protein</fullName>
    </submittedName>
</protein>
<reference evidence="1" key="1">
    <citation type="submission" date="2020-04" db="EMBL/GenBank/DDBJ databases">
        <title>Genome Sequencing for Pseudoaltermonas arctica.</title>
        <authorList>
            <person name="Elkins N.S."/>
        </authorList>
    </citation>
    <scope>NUCLEOTIDE SEQUENCE [LARGE SCALE GENOMIC DNA]</scope>
    <source>
        <strain evidence="1">NEC-BIFX-2020_0012</strain>
    </source>
</reference>
<dbReference type="EMBL" id="JABBMT010000009">
    <property type="protein sequence ID" value="NMM40787.1"/>
    <property type="molecule type" value="Genomic_DNA"/>
</dbReference>
<proteinExistence type="predicted"/>
<organism evidence="1 2">
    <name type="scientific">Pseudoalteromonas arctica</name>
    <dbReference type="NCBI Taxonomy" id="394751"/>
    <lineage>
        <taxon>Bacteria</taxon>
        <taxon>Pseudomonadati</taxon>
        <taxon>Pseudomonadota</taxon>
        <taxon>Gammaproteobacteria</taxon>
        <taxon>Alteromonadales</taxon>
        <taxon>Pseudoalteromonadaceae</taxon>
        <taxon>Pseudoalteromonas</taxon>
    </lineage>
</organism>
<comment type="caution">
    <text evidence="1">The sequence shown here is derived from an EMBL/GenBank/DDBJ whole genome shotgun (WGS) entry which is preliminary data.</text>
</comment>
<dbReference type="AlphaFoldDB" id="A0A7Y0DSE1"/>
<dbReference type="Proteomes" id="UP000570493">
    <property type="component" value="Unassembled WGS sequence"/>
</dbReference>
<dbReference type="RefSeq" id="WP_169019837.1">
    <property type="nucleotide sequence ID" value="NZ_JABBMT010000009.1"/>
</dbReference>
<evidence type="ECO:0000313" key="1">
    <source>
        <dbReference type="EMBL" id="NMM40787.1"/>
    </source>
</evidence>
<gene>
    <name evidence="1" type="ORF">HHO47_08105</name>
</gene>
<accession>A0A7Y0DSE1</accession>